<protein>
    <submittedName>
        <fullName evidence="1">Uncharacterized protein</fullName>
    </submittedName>
</protein>
<accession>A0ABU9RIG3</accession>
<dbReference type="RefSeq" id="WP_342945647.1">
    <property type="nucleotide sequence ID" value="NZ_JAYMRV010000001.1"/>
</dbReference>
<proteinExistence type="predicted"/>
<evidence type="ECO:0000313" key="2">
    <source>
        <dbReference type="Proteomes" id="UP001489897"/>
    </source>
</evidence>
<comment type="caution">
    <text evidence="1">The sequence shown here is derived from an EMBL/GenBank/DDBJ whole genome shotgun (WGS) entry which is preliminary data.</text>
</comment>
<reference evidence="1 2" key="1">
    <citation type="submission" date="2024-01" db="EMBL/GenBank/DDBJ databases">
        <title>The diversity of rhizobia nodulating Mimosa spp. in eleven states of Brazil covering several biomes is determined by host plant, location, and edaphic factors.</title>
        <authorList>
            <person name="Rouws L."/>
            <person name="Barauna A."/>
            <person name="Beukes C."/>
            <person name="De Faria S.M."/>
            <person name="Gross E."/>
            <person name="Dos Reis Junior F.B."/>
            <person name="Simon M."/>
            <person name="Maluk M."/>
            <person name="Odee D.W."/>
            <person name="Kenicer G."/>
            <person name="Young J.P.W."/>
            <person name="Reis V.M."/>
            <person name="Zilli J."/>
            <person name="James E.K."/>
        </authorList>
    </citation>
    <scope>NUCLEOTIDE SEQUENCE [LARGE SCALE GENOMIC DNA]</scope>
    <source>
        <strain evidence="1 2">JPY167</strain>
    </source>
</reference>
<name>A0ABU9RIG3_9BURK</name>
<evidence type="ECO:0000313" key="1">
    <source>
        <dbReference type="EMBL" id="MEM5419848.1"/>
    </source>
</evidence>
<organism evidence="1 2">
    <name type="scientific">Paraburkholderia ferrariae</name>
    <dbReference type="NCBI Taxonomy" id="386056"/>
    <lineage>
        <taxon>Bacteria</taxon>
        <taxon>Pseudomonadati</taxon>
        <taxon>Pseudomonadota</taxon>
        <taxon>Betaproteobacteria</taxon>
        <taxon>Burkholderiales</taxon>
        <taxon>Burkholderiaceae</taxon>
        <taxon>Paraburkholderia</taxon>
    </lineage>
</organism>
<sequence>MKRLTVYDGVLNGAELPDAAAEALVEALLSSDAERERREDVWAVSVEHAKDGRLLLVVGEHGYQGGGKGTPLRPYIAPHGEHRVFTGISMYECHVLQGDLADCILRRPLWWEPGDDKQAE</sequence>
<gene>
    <name evidence="1" type="ORF">VSR73_02015</name>
</gene>
<dbReference type="EMBL" id="JAYMRV010000001">
    <property type="protein sequence ID" value="MEM5419848.1"/>
    <property type="molecule type" value="Genomic_DNA"/>
</dbReference>
<keyword evidence="2" id="KW-1185">Reference proteome</keyword>
<dbReference type="Proteomes" id="UP001489897">
    <property type="component" value="Unassembled WGS sequence"/>
</dbReference>